<evidence type="ECO:0000256" key="2">
    <source>
        <dbReference type="SAM" id="SignalP"/>
    </source>
</evidence>
<evidence type="ECO:0000313" key="5">
    <source>
        <dbReference type="Proteomes" id="UP000184127"/>
    </source>
</evidence>
<organism evidence="4 5">
    <name type="scientific">Thermoanaerobacter uzonensis DSM 18761</name>
    <dbReference type="NCBI Taxonomy" id="1123369"/>
    <lineage>
        <taxon>Bacteria</taxon>
        <taxon>Bacillati</taxon>
        <taxon>Bacillota</taxon>
        <taxon>Clostridia</taxon>
        <taxon>Thermoanaerobacterales</taxon>
        <taxon>Thermoanaerobacteraceae</taxon>
        <taxon>Thermoanaerobacter</taxon>
    </lineage>
</organism>
<accession>A0A1M4WRJ0</accession>
<dbReference type="Proteomes" id="UP000184127">
    <property type="component" value="Unassembled WGS sequence"/>
</dbReference>
<proteinExistence type="predicted"/>
<name>A0A1M4WRJ0_9THEO</name>
<gene>
    <name evidence="4" type="ORF">SAMN02745195_01267</name>
</gene>
<dbReference type="EMBL" id="FQUR01000010">
    <property type="protein sequence ID" value="SHE83834.1"/>
    <property type="molecule type" value="Genomic_DNA"/>
</dbReference>
<dbReference type="CDD" id="cd05379">
    <property type="entry name" value="CAP_bacterial"/>
    <property type="match status" value="1"/>
</dbReference>
<evidence type="ECO:0000313" key="4">
    <source>
        <dbReference type="EMBL" id="SHE83834.1"/>
    </source>
</evidence>
<dbReference type="InterPro" id="IPR035940">
    <property type="entry name" value="CAP_sf"/>
</dbReference>
<dbReference type="RefSeq" id="WP_072968399.1">
    <property type="nucleotide sequence ID" value="NZ_FQUR01000010.1"/>
</dbReference>
<dbReference type="PANTHER" id="PTHR31157:SF1">
    <property type="entry name" value="SCP DOMAIN-CONTAINING PROTEIN"/>
    <property type="match status" value="1"/>
</dbReference>
<dbReference type="Gene3D" id="3.40.33.10">
    <property type="entry name" value="CAP"/>
    <property type="match status" value="1"/>
</dbReference>
<feature type="signal peptide" evidence="2">
    <location>
        <begin position="1"/>
        <end position="24"/>
    </location>
</feature>
<feature type="compositionally biased region" description="Low complexity" evidence="1">
    <location>
        <begin position="67"/>
        <end position="83"/>
    </location>
</feature>
<dbReference type="PANTHER" id="PTHR31157">
    <property type="entry name" value="SCP DOMAIN-CONTAINING PROTEIN"/>
    <property type="match status" value="1"/>
</dbReference>
<dbReference type="InterPro" id="IPR014258">
    <property type="entry name" value="CAP_domain_YkwD-like"/>
</dbReference>
<keyword evidence="2" id="KW-0732">Signal</keyword>
<dbReference type="NCBIfam" id="TIGR02909">
    <property type="entry name" value="spore_YkwD"/>
    <property type="match status" value="1"/>
</dbReference>
<evidence type="ECO:0000259" key="3">
    <source>
        <dbReference type="Pfam" id="PF00188"/>
    </source>
</evidence>
<feature type="domain" description="SCP" evidence="3">
    <location>
        <begin position="107"/>
        <end position="220"/>
    </location>
</feature>
<feature type="region of interest" description="Disordered" evidence="1">
    <location>
        <begin position="62"/>
        <end position="90"/>
    </location>
</feature>
<sequence>MKIKSIITVLIAITIIFSSNPASASIFYSYGYFTKNTVANNSIRFSNSKNLITIKQPVSYNVTPKQTTSNPSNTFNPTNSDSSISQNTGVAPQTTNISLSQEEKTLVELINRERVSRNLNPLQVDENLCKVARLKAEDMKENNYFSHTSPTYGSPFDMMKKFGINYYLAGENIALNSNVIKAHYSLMNSEGHRANILNPYYNKIGVGIVKNKEGNGIIVVEMFIKD</sequence>
<feature type="chain" id="PRO_5009908159" evidence="2">
    <location>
        <begin position="25"/>
        <end position="226"/>
    </location>
</feature>
<dbReference type="AlphaFoldDB" id="A0A1M4WRJ0"/>
<reference evidence="5" key="1">
    <citation type="submission" date="2016-11" db="EMBL/GenBank/DDBJ databases">
        <authorList>
            <person name="Varghese N."/>
            <person name="Submissions S."/>
        </authorList>
    </citation>
    <scope>NUCLEOTIDE SEQUENCE [LARGE SCALE GENOMIC DNA]</scope>
    <source>
        <strain evidence="5">DSM 18761</strain>
    </source>
</reference>
<protein>
    <submittedName>
        <fullName evidence="4">Uncharacterized protein, YkwD family</fullName>
    </submittedName>
</protein>
<dbReference type="InterPro" id="IPR014044">
    <property type="entry name" value="CAP_dom"/>
</dbReference>
<keyword evidence="5" id="KW-1185">Reference proteome</keyword>
<dbReference type="Pfam" id="PF00188">
    <property type="entry name" value="CAP"/>
    <property type="match status" value="1"/>
</dbReference>
<dbReference type="SUPFAM" id="SSF55797">
    <property type="entry name" value="PR-1-like"/>
    <property type="match status" value="1"/>
</dbReference>
<evidence type="ECO:0000256" key="1">
    <source>
        <dbReference type="SAM" id="MobiDB-lite"/>
    </source>
</evidence>